<dbReference type="SMART" id="SM01217">
    <property type="entry name" value="Fn3_like"/>
    <property type="match status" value="1"/>
</dbReference>
<name>C1A1N4_RHOE4</name>
<dbReference type="GO" id="GO:0005975">
    <property type="term" value="P:carbohydrate metabolic process"/>
    <property type="evidence" value="ECO:0007669"/>
    <property type="project" value="InterPro"/>
</dbReference>
<organism evidence="8 9">
    <name type="scientific">Rhodococcus erythropolis (strain PR4 / NBRC 100887)</name>
    <dbReference type="NCBI Taxonomy" id="234621"/>
    <lineage>
        <taxon>Bacteria</taxon>
        <taxon>Bacillati</taxon>
        <taxon>Actinomycetota</taxon>
        <taxon>Actinomycetes</taxon>
        <taxon>Mycobacteriales</taxon>
        <taxon>Nocardiaceae</taxon>
        <taxon>Rhodococcus</taxon>
        <taxon>Rhodococcus erythropolis group</taxon>
    </lineage>
</organism>
<dbReference type="InterPro" id="IPR001764">
    <property type="entry name" value="Glyco_hydro_3_N"/>
</dbReference>
<comment type="function">
    <text evidence="4">Catalyzes the hydrolysis of a non-reducing terminal alpha-L-arabinopyranosidic linkage in ginsenoside Rb2 (alpha-L-arabinopyranosyl-(1-&gt;6)-alpha-D-glucopyranosyl) to release alpha-D-glucopyranosyl (Rd). It is not able to hydrolyze alpha-L-arabinofuranosyl-(1-&gt;6)-alpha-D-glucopyranosyl (Rc).</text>
</comment>
<dbReference type="KEGG" id="rer:RER_38110"/>
<dbReference type="PANTHER" id="PTHR42715">
    <property type="entry name" value="BETA-GLUCOSIDASE"/>
    <property type="match status" value="1"/>
</dbReference>
<dbReference type="Gene3D" id="2.60.40.10">
    <property type="entry name" value="Immunoglobulins"/>
    <property type="match status" value="1"/>
</dbReference>
<reference evidence="8 9" key="2">
    <citation type="journal article" date="2006" name="Environ. Microbiol.">
        <title>Sequence analysis of three plasmids harboured in Rhodococcus erythropolis strain PR4.</title>
        <authorList>
            <person name="Sekine M."/>
            <person name="Tanikawa S."/>
            <person name="Omata S."/>
            <person name="Saito M."/>
            <person name="Fujisawa T."/>
            <person name="Tsukatani N."/>
            <person name="Tajima T."/>
            <person name="Sekigawa T."/>
            <person name="Kosugi H."/>
            <person name="Matsuo Y."/>
            <person name="Nishiko R."/>
            <person name="Imamura K."/>
            <person name="Ito M."/>
            <person name="Narita H."/>
            <person name="Tago S."/>
            <person name="Fujita N."/>
            <person name="Harayama S."/>
        </authorList>
    </citation>
    <scope>NUCLEOTIDE SEQUENCE [LARGE SCALE GENOMIC DNA]</scope>
    <source>
        <strain evidence="9">PR4 / NBRC 100887</strain>
    </source>
</reference>
<dbReference type="InterPro" id="IPR036881">
    <property type="entry name" value="Glyco_hydro_3_C_sf"/>
</dbReference>
<dbReference type="Gene3D" id="3.40.50.1700">
    <property type="entry name" value="Glycoside hydrolase family 3 C-terminal domain"/>
    <property type="match status" value="1"/>
</dbReference>
<reference evidence="9" key="1">
    <citation type="submission" date="2005-03" db="EMBL/GenBank/DDBJ databases">
        <title>Comparison of the complete genome sequences of Rhodococcus erythropolis PR4 and Rhodococcus opacus B4.</title>
        <authorList>
            <person name="Takarada H."/>
            <person name="Sekine M."/>
            <person name="Hosoyama A."/>
            <person name="Yamada R."/>
            <person name="Fujisawa T."/>
            <person name="Omata S."/>
            <person name="Shimizu A."/>
            <person name="Tsukatani N."/>
            <person name="Tanikawa S."/>
            <person name="Fujita N."/>
            <person name="Harayama S."/>
        </authorList>
    </citation>
    <scope>NUCLEOTIDE SEQUENCE [LARGE SCALE GENOMIC DNA]</scope>
    <source>
        <strain evidence="9">PR4 / NBRC 100887</strain>
    </source>
</reference>
<dbReference type="InterPro" id="IPR017853">
    <property type="entry name" value="GH"/>
</dbReference>
<protein>
    <recommendedName>
        <fullName evidence="5">Exo-alpha-(1-&gt;6)-L-arabinopyranosidase</fullName>
    </recommendedName>
</protein>
<proteinExistence type="inferred from homology"/>
<keyword evidence="3" id="KW-0119">Carbohydrate metabolism</keyword>
<dbReference type="FunFam" id="2.60.40.10:FF:000495">
    <property type="entry name" value="Periplasmic beta-glucosidase"/>
    <property type="match status" value="1"/>
</dbReference>
<evidence type="ECO:0000256" key="6">
    <source>
        <dbReference type="RuleBase" id="RU361161"/>
    </source>
</evidence>
<accession>C1A1N4</accession>
<evidence type="ECO:0000256" key="4">
    <source>
        <dbReference type="ARBA" id="ARBA00058905"/>
    </source>
</evidence>
<dbReference type="InterPro" id="IPR036962">
    <property type="entry name" value="Glyco_hydro_3_N_sf"/>
</dbReference>
<dbReference type="HOGENOM" id="CLU_004542_4_1_11"/>
<dbReference type="Pfam" id="PF14310">
    <property type="entry name" value="Fn3-like"/>
    <property type="match status" value="1"/>
</dbReference>
<dbReference type="Pfam" id="PF01915">
    <property type="entry name" value="Glyco_hydro_3_C"/>
    <property type="match status" value="1"/>
</dbReference>
<dbReference type="SUPFAM" id="SSF51445">
    <property type="entry name" value="(Trans)glycosidases"/>
    <property type="match status" value="1"/>
</dbReference>
<keyword evidence="2 6" id="KW-0378">Hydrolase</keyword>
<dbReference type="InterPro" id="IPR026891">
    <property type="entry name" value="Fn3-like"/>
</dbReference>
<dbReference type="Pfam" id="PF00933">
    <property type="entry name" value="Glyco_hydro_3"/>
    <property type="match status" value="1"/>
</dbReference>
<evidence type="ECO:0000313" key="9">
    <source>
        <dbReference type="Proteomes" id="UP000002204"/>
    </source>
</evidence>
<dbReference type="InterPro" id="IPR002772">
    <property type="entry name" value="Glyco_hydro_3_C"/>
</dbReference>
<dbReference type="PROSITE" id="PS00775">
    <property type="entry name" value="GLYCOSYL_HYDROL_F3"/>
    <property type="match status" value="1"/>
</dbReference>
<dbReference type="PANTHER" id="PTHR42715:SF10">
    <property type="entry name" value="BETA-GLUCOSIDASE"/>
    <property type="match status" value="1"/>
</dbReference>
<dbReference type="Gene3D" id="3.20.20.300">
    <property type="entry name" value="Glycoside hydrolase, family 3, N-terminal domain"/>
    <property type="match status" value="1"/>
</dbReference>
<dbReference type="EMBL" id="AP008957">
    <property type="protein sequence ID" value="BAH34519.1"/>
    <property type="molecule type" value="Genomic_DNA"/>
</dbReference>
<evidence type="ECO:0000313" key="8">
    <source>
        <dbReference type="EMBL" id="BAH34519.1"/>
    </source>
</evidence>
<dbReference type="eggNOG" id="COG1472">
    <property type="taxonomic scope" value="Bacteria"/>
</dbReference>
<evidence type="ECO:0000256" key="5">
    <source>
        <dbReference type="ARBA" id="ARBA00074219"/>
    </source>
</evidence>
<gene>
    <name evidence="8" type="primary">bglB</name>
    <name evidence="8" type="ordered locus">RER_38110</name>
</gene>
<dbReference type="GO" id="GO:0008422">
    <property type="term" value="F:beta-glucosidase activity"/>
    <property type="evidence" value="ECO:0007669"/>
    <property type="project" value="UniProtKB-ARBA"/>
</dbReference>
<dbReference type="InterPro" id="IPR050288">
    <property type="entry name" value="Cellulose_deg_GH3"/>
</dbReference>
<dbReference type="AlphaFoldDB" id="C1A1N4"/>
<evidence type="ECO:0000256" key="2">
    <source>
        <dbReference type="ARBA" id="ARBA00022801"/>
    </source>
</evidence>
<dbReference type="InterPro" id="IPR019800">
    <property type="entry name" value="Glyco_hydro_3_AS"/>
</dbReference>
<evidence type="ECO:0000256" key="3">
    <source>
        <dbReference type="ARBA" id="ARBA00023277"/>
    </source>
</evidence>
<evidence type="ECO:0000256" key="1">
    <source>
        <dbReference type="ARBA" id="ARBA00005336"/>
    </source>
</evidence>
<dbReference type="SUPFAM" id="SSF52279">
    <property type="entry name" value="Beta-D-glucan exohydrolase, C-terminal domain"/>
    <property type="match status" value="1"/>
</dbReference>
<dbReference type="PRINTS" id="PR00133">
    <property type="entry name" value="GLHYDRLASE3"/>
</dbReference>
<feature type="domain" description="Fibronectin type III-like" evidence="7">
    <location>
        <begin position="587"/>
        <end position="657"/>
    </location>
</feature>
<evidence type="ECO:0000259" key="7">
    <source>
        <dbReference type="SMART" id="SM01217"/>
    </source>
</evidence>
<sequence>MELTAATGRNDVTENYVDGLSLEEKASLTSGSDFWHSQSVAGIESILLTDGPHGVRKQPEGGDALGLGHSIPATCFPPAVGLGSSWNLDLIRQVGEALGDEAKAEQVSVLLGPGINIKRSPLCGRNFEYVSEDPFLSGRVAAALITGIQSRGVGTSLKHFAANNQEHDRMRVSADVDERTLREIYLAGFEYAVKTAAPTTVMCSYNKINGVYSSQNHWLLTEVLREQWGFDGLVVSDWGAVNDRVAALAAGLDLEMPPTGTDTQIVDAVRGGDLDESVLTTAAERLSTLVKRTAAARTEGHTYDVERHHELARTAAAESAVLLANDGELLPLTPGGQTVAVIGEFACSPRYQGAGSSQVVPTKLDNALDAILDLEGADRVTFAPGFTFDGTPDDHMVTEAVDAARRADVAVLFLGLPSATESEGFDRTDIELPADQIALLEAVHGANPNTVVVLANGGVVSIEPWKDHAAAILEGWLLGQAGGSAIADLLFGITNPSGRLTETIPLRLQDNPSYLHFPGSQQHVRYGEGLYVGYRYYDSALREVAYPFGFGLSYTTFDITDTSVDAGKNSAEVTVTVRNSGDRSGSTVVQVYVHDASASIDRPAQELKGFAKVHLDPDESATVTITLDTRAFAYWSVAAQDWAIEPGDYEIRVGFSSRDIATTDTITLAGNVGVGTLDAMSTIGEWLAHPVGSAVLGAAMAAAAGDGAQAVSPEMMALAGSMPLGKLATFGLGITEEQVAQLVAAAAQPGS</sequence>
<dbReference type="InterPro" id="IPR013783">
    <property type="entry name" value="Ig-like_fold"/>
</dbReference>
<dbReference type="Proteomes" id="UP000002204">
    <property type="component" value="Chromosome"/>
</dbReference>
<comment type="similarity">
    <text evidence="1 6">Belongs to the glycosyl hydrolase 3 family.</text>
</comment>
<keyword evidence="6 8" id="KW-0326">Glycosidase</keyword>
<dbReference type="CAZy" id="GH3">
    <property type="family name" value="Glycoside Hydrolase Family 3"/>
</dbReference>